<keyword evidence="2" id="KW-1185">Reference proteome</keyword>
<name>A0ABW2MPP3_9FLAO</name>
<dbReference type="EMBL" id="JBHTBN010000001">
    <property type="protein sequence ID" value="MFC7356851.1"/>
    <property type="molecule type" value="Genomic_DNA"/>
</dbReference>
<evidence type="ECO:0000313" key="2">
    <source>
        <dbReference type="Proteomes" id="UP001596415"/>
    </source>
</evidence>
<comment type="caution">
    <text evidence="1">The sequence shown here is derived from an EMBL/GenBank/DDBJ whole genome shotgun (WGS) entry which is preliminary data.</text>
</comment>
<organism evidence="1 2">
    <name type="scientific">Jejudonia soesokkakensis</name>
    <dbReference type="NCBI Taxonomy" id="1323432"/>
    <lineage>
        <taxon>Bacteria</taxon>
        <taxon>Pseudomonadati</taxon>
        <taxon>Bacteroidota</taxon>
        <taxon>Flavobacteriia</taxon>
        <taxon>Flavobacteriales</taxon>
        <taxon>Flavobacteriaceae</taxon>
        <taxon>Jejudonia</taxon>
    </lineage>
</organism>
<protein>
    <submittedName>
        <fullName evidence="1">Uncharacterized protein</fullName>
    </submittedName>
</protein>
<sequence length="80" mass="9663">MMKNLRYVVYPKDLIPLLGREDSYCREWVRIIKRKENLEKHQILTYVEVAKHLRLSEVNILRAINHVDVDLTTDKEKEKD</sequence>
<reference evidence="2" key="1">
    <citation type="journal article" date="2019" name="Int. J. Syst. Evol. Microbiol.">
        <title>The Global Catalogue of Microorganisms (GCM) 10K type strain sequencing project: providing services to taxonomists for standard genome sequencing and annotation.</title>
        <authorList>
            <consortium name="The Broad Institute Genomics Platform"/>
            <consortium name="The Broad Institute Genome Sequencing Center for Infectious Disease"/>
            <person name="Wu L."/>
            <person name="Ma J."/>
        </authorList>
    </citation>
    <scope>NUCLEOTIDE SEQUENCE [LARGE SCALE GENOMIC DNA]</scope>
    <source>
        <strain evidence="2">CGMCC 1.16306</strain>
    </source>
</reference>
<dbReference type="RefSeq" id="WP_380216690.1">
    <property type="nucleotide sequence ID" value="NZ_JBHTBN010000001.1"/>
</dbReference>
<accession>A0ABW2MPP3</accession>
<dbReference type="Proteomes" id="UP001596415">
    <property type="component" value="Unassembled WGS sequence"/>
</dbReference>
<gene>
    <name evidence="1" type="ORF">ACFQO1_04060</name>
</gene>
<proteinExistence type="predicted"/>
<evidence type="ECO:0000313" key="1">
    <source>
        <dbReference type="EMBL" id="MFC7356851.1"/>
    </source>
</evidence>